<evidence type="ECO:0000259" key="5">
    <source>
        <dbReference type="Pfam" id="PF01095"/>
    </source>
</evidence>
<evidence type="ECO:0000256" key="2">
    <source>
        <dbReference type="ARBA" id="ARBA00022801"/>
    </source>
</evidence>
<dbReference type="Proteomes" id="UP000817854">
    <property type="component" value="Unassembled WGS sequence"/>
</dbReference>
<feature type="domain" description="Pectinesterase catalytic" evidence="5">
    <location>
        <begin position="910"/>
        <end position="1128"/>
    </location>
</feature>
<keyword evidence="7" id="KW-1185">Reference proteome</keyword>
<sequence length="1220" mass="131915">MKKNTLSFIITLFFVTFFVKGQTTTTYNLGDQSTFTNTGTQWDPVTSTTSPDGKIRTQAATSKWHSSDYGVVFQNSNSLEIDVVSGDNTIRFYGSTYSSGTMSGGTTLGGSNLGLIDVDLDNHSGMSDQTGYYEFNYVGGATTLYFIMSGSNAYTPAIAVTNVPVTVVMTDVWDFGAAQLDTNNYTNLLNETVINSWYDNAIVVGSNGNNFPVSFTVGALSWIGNSGDRLRTTNINLTRKDENIASVVDYTGRVYCNGTPNLSGNVPTNRYMSMTLNEDDEVSIFARTDAGGDFTFVDETNPTTQTDLLTPTFDTGAITELKFVAKNTGTFKIYSANGKASFYRITRKAAIYTTVSGNIDLTQAAGIPSNYAVVYTNAGGKSWTSTMNANGTYDVNLPIGYTYDISLVDANGYIITNGSTLDLTSVTAPTFSHDITILQVTLFEVTGSIIGLGTDISNLTLSYEATPATVYIPIPAINTTTNTYSVMLEANIAYTITANGVNDYDLTSNTITIPASNTTSDLNFTLKPVYNVAVTTTGLTTTQESNLQLTFTNLNENGYVYSFSSISGITLRDGTYTVKASGLNDSPFELDLTSNLSVNGSDTSKTLNFIPVTVWPFNDQVITNAVSSYKGLLFTGNISNSISQGHLIGQSGATIQVPINPGEKISITYYYAANFTIEGGAPISTVNSTNTTSITDNVEYIYTGSTSGFVNIAFAGTTYFTEIKIGGSIPYSSVITVGLNKDYQTINNALEAISKMVRTSTDRVTVLIDPGNYEEMLVINEPLVTLKNASTTPDTNLLNAGVDISSNAVRVTSYYGHGYTYYSMSSDQKWHQDVLNVNMQNGYASYQNVGAGTTNGSFWNATVVVGADGFEAEGIIFENSFNQYISNKEAQDIVQMWTSGSPGPRPTNAGNISVQNRTLVERAAAIAIKNNTQKVILNKCRVVGRQDSFYGGTGARIAVYKGDMMGAVDYIFGAMDVVFYQSNLTMNVSDQSNDQAYITAAQQSSGRGYLMYECTITSAEPLVETASTYRAKPGYFGRPWQANTSEVVFYNTIIETSNYPGSIGNSLIMPLGWQNTLGGISSGMYEYGTIEQSGVNNTPTRANWSTSLTTPTLNDGTAITTLNFTQGNDGWDPFPQLIAEDVLNNLTFENNSSVNIYSYANTIIVSNVKSNTTINVYSIDGRLVKSLETRFNSTFEMGSGIWIVVAKSDRAQKSFKLVTF</sequence>
<dbReference type="EMBL" id="VEVQ02000005">
    <property type="protein sequence ID" value="NHN25815.1"/>
    <property type="molecule type" value="Genomic_DNA"/>
</dbReference>
<dbReference type="PANTHER" id="PTHR31321">
    <property type="entry name" value="ACYL-COA THIOESTER HYDROLASE YBHC-RELATED"/>
    <property type="match status" value="1"/>
</dbReference>
<reference evidence="6 7" key="2">
    <citation type="submission" date="2019-05" db="EMBL/GenBank/DDBJ databases">
        <authorList>
            <person name="Lianzixin W."/>
        </authorList>
    </citation>
    <scope>NUCLEOTIDE SEQUENCE [LARGE SCALE GENOMIC DNA]</scope>
    <source>
        <strain evidence="6 7">EC11</strain>
    </source>
</reference>
<proteinExistence type="inferred from homology"/>
<keyword evidence="3" id="KW-0063">Aspartyl esterase</keyword>
<keyword evidence="2" id="KW-0378">Hydrolase</keyword>
<comment type="similarity">
    <text evidence="1">Belongs to the pectinesterase family.</text>
</comment>
<feature type="signal peptide" evidence="4">
    <location>
        <begin position="1"/>
        <end position="21"/>
    </location>
</feature>
<reference evidence="6 7" key="3">
    <citation type="submission" date="2020-02" db="EMBL/GenBank/DDBJ databases">
        <title>Flavobacterium profundi sp. nov., isolated from a deep-sea seamount.</title>
        <authorList>
            <person name="Zhang D.-C."/>
        </authorList>
    </citation>
    <scope>NUCLEOTIDE SEQUENCE [LARGE SCALE GENOMIC DNA]</scope>
    <source>
        <strain evidence="6 7">EC11</strain>
    </source>
</reference>
<dbReference type="InterPro" id="IPR000070">
    <property type="entry name" value="Pectinesterase_cat"/>
</dbReference>
<name>A0ABX0IVJ4_9FLAO</name>
<organism evidence="6 7">
    <name type="scientific">Flavobacterium jejuense</name>
    <dbReference type="NCBI Taxonomy" id="1544455"/>
    <lineage>
        <taxon>Bacteria</taxon>
        <taxon>Pseudomonadati</taxon>
        <taxon>Bacteroidota</taxon>
        <taxon>Flavobacteriia</taxon>
        <taxon>Flavobacteriales</taxon>
        <taxon>Flavobacteriaceae</taxon>
        <taxon>Flavobacterium</taxon>
    </lineage>
</organism>
<keyword evidence="4" id="KW-0732">Signal</keyword>
<comment type="caution">
    <text evidence="6">The sequence shown here is derived from an EMBL/GenBank/DDBJ whole genome shotgun (WGS) entry which is preliminary data.</text>
</comment>
<dbReference type="Pfam" id="PF01095">
    <property type="entry name" value="Pectinesterase"/>
    <property type="match status" value="1"/>
</dbReference>
<dbReference type="SUPFAM" id="SSF51126">
    <property type="entry name" value="Pectin lyase-like"/>
    <property type="match status" value="1"/>
</dbReference>
<reference evidence="7" key="1">
    <citation type="submission" date="2019-05" db="EMBL/GenBank/DDBJ databases">
        <title>Flavobacterium profundi sp. nov., isolated from a deep-sea seamount.</title>
        <authorList>
            <person name="Zhang D.-C."/>
        </authorList>
    </citation>
    <scope>NUCLEOTIDE SEQUENCE [LARGE SCALE GENOMIC DNA]</scope>
    <source>
        <strain evidence="7">EC11</strain>
    </source>
</reference>
<dbReference type="InterPro" id="IPR012334">
    <property type="entry name" value="Pectin_lyas_fold"/>
</dbReference>
<evidence type="ECO:0000313" key="6">
    <source>
        <dbReference type="EMBL" id="NHN25815.1"/>
    </source>
</evidence>
<evidence type="ECO:0000313" key="7">
    <source>
        <dbReference type="Proteomes" id="UP000817854"/>
    </source>
</evidence>
<evidence type="ECO:0000256" key="3">
    <source>
        <dbReference type="ARBA" id="ARBA00023085"/>
    </source>
</evidence>
<dbReference type="Gene3D" id="2.160.20.10">
    <property type="entry name" value="Single-stranded right-handed beta-helix, Pectin lyase-like"/>
    <property type="match status" value="1"/>
</dbReference>
<feature type="chain" id="PRO_5046364048" description="Pectinesterase catalytic domain-containing protein" evidence="4">
    <location>
        <begin position="22"/>
        <end position="1220"/>
    </location>
</feature>
<accession>A0ABX0IVJ4</accession>
<dbReference type="PANTHER" id="PTHR31321:SF57">
    <property type="entry name" value="PECTINESTERASE 53-RELATED"/>
    <property type="match status" value="1"/>
</dbReference>
<dbReference type="InterPro" id="IPR011050">
    <property type="entry name" value="Pectin_lyase_fold/virulence"/>
</dbReference>
<gene>
    <name evidence="6" type="ORF">FIA58_009025</name>
</gene>
<protein>
    <recommendedName>
        <fullName evidence="5">Pectinesterase catalytic domain-containing protein</fullName>
    </recommendedName>
</protein>
<dbReference type="RefSeq" id="WP_140962157.1">
    <property type="nucleotide sequence ID" value="NZ_VEVQ02000005.1"/>
</dbReference>
<evidence type="ECO:0000256" key="1">
    <source>
        <dbReference type="ARBA" id="ARBA00008891"/>
    </source>
</evidence>
<evidence type="ECO:0000256" key="4">
    <source>
        <dbReference type="SAM" id="SignalP"/>
    </source>
</evidence>